<dbReference type="Gene3D" id="1.10.510.10">
    <property type="entry name" value="Transferase(Phosphotransferase) domain 1"/>
    <property type="match status" value="1"/>
</dbReference>
<feature type="region of interest" description="Disordered" evidence="5">
    <location>
        <begin position="94"/>
        <end position="113"/>
    </location>
</feature>
<reference evidence="6" key="1">
    <citation type="journal article" date="2021" name="Front. Plant Sci.">
        <title>Chromosome-Scale Genome Assembly for Chinese Sour Jujube and Insights Into Its Genome Evolution and Domestication Signature.</title>
        <authorList>
            <person name="Shen L.-Y."/>
            <person name="Luo H."/>
            <person name="Wang X.-L."/>
            <person name="Wang X.-M."/>
            <person name="Qiu X.-J."/>
            <person name="Liu H."/>
            <person name="Zhou S.-S."/>
            <person name="Jia K.-H."/>
            <person name="Nie S."/>
            <person name="Bao Y.-T."/>
            <person name="Zhang R.-G."/>
            <person name="Yun Q.-Z."/>
            <person name="Chai Y.-H."/>
            <person name="Lu J.-Y."/>
            <person name="Li Y."/>
            <person name="Zhao S.-W."/>
            <person name="Mao J.-F."/>
            <person name="Jia S.-G."/>
            <person name="Mao Y.-M."/>
        </authorList>
    </citation>
    <scope>NUCLEOTIDE SEQUENCE</scope>
    <source>
        <strain evidence="6">AT0</strain>
        <tissue evidence="6">Leaf</tissue>
    </source>
</reference>
<organism evidence="6 7">
    <name type="scientific">Ziziphus jujuba var. spinosa</name>
    <dbReference type="NCBI Taxonomy" id="714518"/>
    <lineage>
        <taxon>Eukaryota</taxon>
        <taxon>Viridiplantae</taxon>
        <taxon>Streptophyta</taxon>
        <taxon>Embryophyta</taxon>
        <taxon>Tracheophyta</taxon>
        <taxon>Spermatophyta</taxon>
        <taxon>Magnoliopsida</taxon>
        <taxon>eudicotyledons</taxon>
        <taxon>Gunneridae</taxon>
        <taxon>Pentapetalae</taxon>
        <taxon>rosids</taxon>
        <taxon>fabids</taxon>
        <taxon>Rosales</taxon>
        <taxon>Rhamnaceae</taxon>
        <taxon>Paliureae</taxon>
        <taxon>Ziziphus</taxon>
    </lineage>
</organism>
<sequence length="113" mass="12352">MELVDPKLGNDFNKEEAVRMLEVALLCLSPSLTLRPIMSAVVSMLEGRSYVSELVRDISNGDQQWLTSPRSQFSPNLHNSSTTESQSLISSSASTWIGSSSTSSKDLYPPNSN</sequence>
<keyword evidence="3" id="KW-0418">Kinase</keyword>
<dbReference type="Proteomes" id="UP000813462">
    <property type="component" value="Unassembled WGS sequence"/>
</dbReference>
<name>A0A978VZA9_ZIZJJ</name>
<feature type="compositionally biased region" description="Polar residues" evidence="5">
    <location>
        <begin position="66"/>
        <end position="79"/>
    </location>
</feature>
<evidence type="ECO:0000256" key="1">
    <source>
        <dbReference type="ARBA" id="ARBA00022679"/>
    </source>
</evidence>
<keyword evidence="4" id="KW-0067">ATP-binding</keyword>
<evidence type="ECO:0000313" key="7">
    <source>
        <dbReference type="Proteomes" id="UP000813462"/>
    </source>
</evidence>
<dbReference type="GO" id="GO:0016301">
    <property type="term" value="F:kinase activity"/>
    <property type="evidence" value="ECO:0007669"/>
    <property type="project" value="UniProtKB-KW"/>
</dbReference>
<gene>
    <name evidence="6" type="ORF">FEM48_Zijuj01G0051500</name>
</gene>
<keyword evidence="1" id="KW-0808">Transferase</keyword>
<proteinExistence type="predicted"/>
<evidence type="ECO:0000256" key="2">
    <source>
        <dbReference type="ARBA" id="ARBA00022741"/>
    </source>
</evidence>
<dbReference type="EMBL" id="JAEACU010000001">
    <property type="protein sequence ID" value="KAH7545043.1"/>
    <property type="molecule type" value="Genomic_DNA"/>
</dbReference>
<dbReference type="GO" id="GO:0005524">
    <property type="term" value="F:ATP binding"/>
    <property type="evidence" value="ECO:0007669"/>
    <property type="project" value="UniProtKB-KW"/>
</dbReference>
<keyword evidence="2" id="KW-0547">Nucleotide-binding</keyword>
<dbReference type="AlphaFoldDB" id="A0A978VZA9"/>
<evidence type="ECO:0000256" key="4">
    <source>
        <dbReference type="ARBA" id="ARBA00022840"/>
    </source>
</evidence>
<protein>
    <submittedName>
        <fullName evidence="6">Uncharacterized protein</fullName>
    </submittedName>
</protein>
<accession>A0A978VZA9</accession>
<dbReference type="InterPro" id="IPR052059">
    <property type="entry name" value="CR_Ser/Thr_kinase"/>
</dbReference>
<dbReference type="PANTHER" id="PTHR47973">
    <property type="entry name" value="CYSTEINE-RICH RECEPTOR-LIKE PROTEIN KINASE 3"/>
    <property type="match status" value="1"/>
</dbReference>
<comment type="caution">
    <text evidence="6">The sequence shown here is derived from an EMBL/GenBank/DDBJ whole genome shotgun (WGS) entry which is preliminary data.</text>
</comment>
<evidence type="ECO:0000313" key="6">
    <source>
        <dbReference type="EMBL" id="KAH7545043.1"/>
    </source>
</evidence>
<feature type="compositionally biased region" description="Low complexity" evidence="5">
    <location>
        <begin position="94"/>
        <end position="104"/>
    </location>
</feature>
<feature type="region of interest" description="Disordered" evidence="5">
    <location>
        <begin position="66"/>
        <end position="86"/>
    </location>
</feature>
<evidence type="ECO:0000256" key="3">
    <source>
        <dbReference type="ARBA" id="ARBA00022777"/>
    </source>
</evidence>
<evidence type="ECO:0000256" key="5">
    <source>
        <dbReference type="SAM" id="MobiDB-lite"/>
    </source>
</evidence>